<dbReference type="KEGG" id="tig:THII_3250"/>
<feature type="domain" description="NAD-glutamate dehydrogenase N-terminal ACT1" evidence="1">
    <location>
        <begin position="35"/>
        <end position="166"/>
    </location>
</feature>
<protein>
    <submittedName>
        <fullName evidence="2">NAD-glutamate dehydrogenase</fullName>
    </submittedName>
</protein>
<organism evidence="2 3">
    <name type="scientific">Thioploca ingrica</name>
    <dbReference type="NCBI Taxonomy" id="40754"/>
    <lineage>
        <taxon>Bacteria</taxon>
        <taxon>Pseudomonadati</taxon>
        <taxon>Pseudomonadota</taxon>
        <taxon>Gammaproteobacteria</taxon>
        <taxon>Thiotrichales</taxon>
        <taxon>Thiotrichaceae</taxon>
        <taxon>Thioploca</taxon>
    </lineage>
</organism>
<dbReference type="EMBL" id="AP014633">
    <property type="protein sequence ID" value="BAP57547.1"/>
    <property type="molecule type" value="Genomic_DNA"/>
</dbReference>
<dbReference type="InterPro" id="IPR024727">
    <property type="entry name" value="NAD_Glu_DH_N_ACT1"/>
</dbReference>
<evidence type="ECO:0000313" key="3">
    <source>
        <dbReference type="Proteomes" id="UP000031623"/>
    </source>
</evidence>
<dbReference type="HOGENOM" id="CLU_1655935_0_0_6"/>
<dbReference type="InterPro" id="IPR007780">
    <property type="entry name" value="NAD_Glu_DH_bac"/>
</dbReference>
<dbReference type="Proteomes" id="UP000031623">
    <property type="component" value="Chromosome"/>
</dbReference>
<dbReference type="PANTHER" id="PTHR43403">
    <property type="entry name" value="NAD-SPECIFIC GLUTAMATE DEHYDROGENASE"/>
    <property type="match status" value="1"/>
</dbReference>
<gene>
    <name evidence="2" type="ORF">THII_3250</name>
</gene>
<dbReference type="GO" id="GO:0006538">
    <property type="term" value="P:L-glutamate catabolic process"/>
    <property type="evidence" value="ECO:0007669"/>
    <property type="project" value="InterPro"/>
</dbReference>
<evidence type="ECO:0000259" key="1">
    <source>
        <dbReference type="Pfam" id="PF21075"/>
    </source>
</evidence>
<sequence>MALNSKDQAAELLEKIIARVDNHFFGVESAQIKSFIQYFYHAVTPEEILTWGDSVNLYHVAIFYWHWIHQYSPHQPKVQVYNPQLEPVGWQSSYTIVSILVKEQPFLVDSLQMALNRQGLRIHLGIYLTLKTYRDEQGQLVDIFPADSNKLISPESIHAESLIHIARRTPRELSV</sequence>
<dbReference type="OrthoDB" id="9758052at2"/>
<dbReference type="GO" id="GO:0004352">
    <property type="term" value="F:glutamate dehydrogenase (NAD+) activity"/>
    <property type="evidence" value="ECO:0007669"/>
    <property type="project" value="InterPro"/>
</dbReference>
<name>A0A090AN88_9GAMM</name>
<accession>A0A090AN88</accession>
<proteinExistence type="predicted"/>
<dbReference type="AlphaFoldDB" id="A0A090AN88"/>
<dbReference type="Pfam" id="PF21075">
    <property type="entry name" value="GDH_ACT1"/>
    <property type="match status" value="1"/>
</dbReference>
<dbReference type="GO" id="GO:0004069">
    <property type="term" value="F:L-aspartate:2-oxoglutarate aminotransferase activity"/>
    <property type="evidence" value="ECO:0007669"/>
    <property type="project" value="InterPro"/>
</dbReference>
<dbReference type="PANTHER" id="PTHR43403:SF1">
    <property type="entry name" value="NAD-SPECIFIC GLUTAMATE DEHYDROGENASE"/>
    <property type="match status" value="1"/>
</dbReference>
<dbReference type="STRING" id="40754.THII_3250"/>
<keyword evidence="3" id="KW-1185">Reference proteome</keyword>
<evidence type="ECO:0000313" key="2">
    <source>
        <dbReference type="EMBL" id="BAP57547.1"/>
    </source>
</evidence>
<reference evidence="2 3" key="1">
    <citation type="journal article" date="2014" name="ISME J.">
        <title>Ecophysiology of Thioploca ingrica as revealed by the complete genome sequence supplemented with proteomic evidence.</title>
        <authorList>
            <person name="Kojima H."/>
            <person name="Ogura Y."/>
            <person name="Yamamoto N."/>
            <person name="Togashi T."/>
            <person name="Mori H."/>
            <person name="Watanabe T."/>
            <person name="Nemoto F."/>
            <person name="Kurokawa K."/>
            <person name="Hayashi T."/>
            <person name="Fukui M."/>
        </authorList>
    </citation>
    <scope>NUCLEOTIDE SEQUENCE [LARGE SCALE GENOMIC DNA]</scope>
</reference>